<dbReference type="SMART" id="SM00709">
    <property type="entry name" value="Zpr1"/>
    <property type="match status" value="2"/>
</dbReference>
<dbReference type="Pfam" id="PF22794">
    <property type="entry name" value="jr-ZPR1"/>
    <property type="match status" value="2"/>
</dbReference>
<protein>
    <submittedName>
        <fullName evidence="10">Zf-ZPR1-domain-containing protein</fullName>
    </submittedName>
</protein>
<evidence type="ECO:0000256" key="2">
    <source>
        <dbReference type="ARBA" id="ARBA00008354"/>
    </source>
</evidence>
<dbReference type="Proteomes" id="UP000077266">
    <property type="component" value="Unassembled WGS sequence"/>
</dbReference>
<gene>
    <name evidence="10" type="ORF">EXIGLDRAFT_831097</name>
</gene>
<evidence type="ECO:0000256" key="8">
    <source>
        <dbReference type="ARBA" id="ARBA00054139"/>
    </source>
</evidence>
<dbReference type="EMBL" id="KV425904">
    <property type="protein sequence ID" value="KZW00024.1"/>
    <property type="molecule type" value="Genomic_DNA"/>
</dbReference>
<reference evidence="10 11" key="1">
    <citation type="journal article" date="2016" name="Mol. Biol. Evol.">
        <title>Comparative Genomics of Early-Diverging Mushroom-Forming Fungi Provides Insights into the Origins of Lignocellulose Decay Capabilities.</title>
        <authorList>
            <person name="Nagy L.G."/>
            <person name="Riley R."/>
            <person name="Tritt A."/>
            <person name="Adam C."/>
            <person name="Daum C."/>
            <person name="Floudas D."/>
            <person name="Sun H."/>
            <person name="Yadav J.S."/>
            <person name="Pangilinan J."/>
            <person name="Larsson K.H."/>
            <person name="Matsuura K."/>
            <person name="Barry K."/>
            <person name="Labutti K."/>
            <person name="Kuo R."/>
            <person name="Ohm R.A."/>
            <person name="Bhattacharya S.S."/>
            <person name="Shirouzu T."/>
            <person name="Yoshinaga Y."/>
            <person name="Martin F.M."/>
            <person name="Grigoriev I.V."/>
            <person name="Hibbett D.S."/>
        </authorList>
    </citation>
    <scope>NUCLEOTIDE SEQUENCE [LARGE SCALE GENOMIC DNA]</scope>
    <source>
        <strain evidence="10 11">HHB12029</strain>
    </source>
</reference>
<evidence type="ECO:0000256" key="5">
    <source>
        <dbReference type="ARBA" id="ARBA00022771"/>
    </source>
</evidence>
<dbReference type="FunFam" id="2.20.25.420:FF:000001">
    <property type="entry name" value="Zinc finger protein ZPR1"/>
    <property type="match status" value="1"/>
</dbReference>
<dbReference type="InterPro" id="IPR004457">
    <property type="entry name" value="Znf_ZPR1"/>
</dbReference>
<evidence type="ECO:0000259" key="9">
    <source>
        <dbReference type="SMART" id="SM00709"/>
    </source>
</evidence>
<feature type="domain" description="Zinc finger ZPR1-type" evidence="9">
    <location>
        <begin position="43"/>
        <end position="211"/>
    </location>
</feature>
<dbReference type="FunFam" id="2.60.120.1040:FF:000001">
    <property type="entry name" value="Zinc finger protein ZPR1"/>
    <property type="match status" value="1"/>
</dbReference>
<dbReference type="NCBIfam" id="TIGR00310">
    <property type="entry name" value="ZPR1_znf"/>
    <property type="match status" value="2"/>
</dbReference>
<dbReference type="InterPro" id="IPR042452">
    <property type="entry name" value="ZPR1_Znf1/2"/>
</dbReference>
<dbReference type="FunCoup" id="A0A165N0D3">
    <property type="interactions" value="954"/>
</dbReference>
<dbReference type="STRING" id="1314781.A0A165N0D3"/>
<keyword evidence="3" id="KW-0479">Metal-binding</keyword>
<evidence type="ECO:0000256" key="7">
    <source>
        <dbReference type="ARBA" id="ARBA00023242"/>
    </source>
</evidence>
<dbReference type="InParanoid" id="A0A165N0D3"/>
<comment type="similarity">
    <text evidence="2">Belongs to the ZPR1 family.</text>
</comment>
<dbReference type="PANTHER" id="PTHR10876:SF0">
    <property type="entry name" value="ZINC FINGER PROTEIN ZPR1"/>
    <property type="match status" value="1"/>
</dbReference>
<evidence type="ECO:0000256" key="6">
    <source>
        <dbReference type="ARBA" id="ARBA00022833"/>
    </source>
</evidence>
<dbReference type="OrthoDB" id="308464at2759"/>
<dbReference type="FunFam" id="2.20.25.420:FF:000002">
    <property type="entry name" value="Zinc finger protein ZPR1"/>
    <property type="match status" value="1"/>
</dbReference>
<dbReference type="InterPro" id="IPR042451">
    <property type="entry name" value="ZPR1_A/B_dom"/>
</dbReference>
<dbReference type="Gene3D" id="2.60.120.1040">
    <property type="entry name" value="ZPR1, A/B domain"/>
    <property type="match status" value="2"/>
</dbReference>
<keyword evidence="5" id="KW-0863">Zinc-finger</keyword>
<evidence type="ECO:0000256" key="3">
    <source>
        <dbReference type="ARBA" id="ARBA00022723"/>
    </source>
</evidence>
<dbReference type="GO" id="GO:0005634">
    <property type="term" value="C:nucleus"/>
    <property type="evidence" value="ECO:0007669"/>
    <property type="project" value="UniProtKB-SubCell"/>
</dbReference>
<dbReference type="Pfam" id="PF03367">
    <property type="entry name" value="Zn_ribbon_ZPR1"/>
    <property type="match status" value="2"/>
</dbReference>
<feature type="domain" description="Zinc finger ZPR1-type" evidence="9">
    <location>
        <begin position="268"/>
        <end position="425"/>
    </location>
</feature>
<keyword evidence="7" id="KW-0539">Nucleus</keyword>
<keyword evidence="11" id="KW-1185">Reference proteome</keyword>
<dbReference type="AlphaFoldDB" id="A0A165N0D3"/>
<dbReference type="InterPro" id="IPR040141">
    <property type="entry name" value="ZPR1"/>
</dbReference>
<name>A0A165N0D3_EXIGL</name>
<evidence type="ECO:0000256" key="1">
    <source>
        <dbReference type="ARBA" id="ARBA00004123"/>
    </source>
</evidence>
<evidence type="ECO:0000256" key="4">
    <source>
        <dbReference type="ARBA" id="ARBA00022737"/>
    </source>
</evidence>
<proteinExistence type="inferred from homology"/>
<dbReference type="GO" id="GO:0008270">
    <property type="term" value="F:zinc ion binding"/>
    <property type="evidence" value="ECO:0007669"/>
    <property type="project" value="UniProtKB-KW"/>
</dbReference>
<comment type="function">
    <text evidence="8">Acts as a protein folding chaperone for elongation factor 1-alpha.</text>
</comment>
<keyword evidence="4" id="KW-0677">Repeat</keyword>
<comment type="subcellular location">
    <subcellularLocation>
        <location evidence="1">Nucleus</location>
    </subcellularLocation>
</comment>
<dbReference type="PANTHER" id="PTHR10876">
    <property type="entry name" value="ZINC FINGER PROTEIN ZPR1"/>
    <property type="match status" value="1"/>
</dbReference>
<evidence type="ECO:0000313" key="10">
    <source>
        <dbReference type="EMBL" id="KZW00024.1"/>
    </source>
</evidence>
<organism evidence="10 11">
    <name type="scientific">Exidia glandulosa HHB12029</name>
    <dbReference type="NCBI Taxonomy" id="1314781"/>
    <lineage>
        <taxon>Eukaryota</taxon>
        <taxon>Fungi</taxon>
        <taxon>Dikarya</taxon>
        <taxon>Basidiomycota</taxon>
        <taxon>Agaricomycotina</taxon>
        <taxon>Agaricomycetes</taxon>
        <taxon>Auriculariales</taxon>
        <taxon>Exidiaceae</taxon>
        <taxon>Exidia</taxon>
    </lineage>
</organism>
<dbReference type="InterPro" id="IPR056180">
    <property type="entry name" value="ZPR1_jr_dom"/>
</dbReference>
<dbReference type="Gene3D" id="2.20.25.420">
    <property type="entry name" value="ZPR1, zinc finger domain"/>
    <property type="match status" value="2"/>
</dbReference>
<accession>A0A165N0D3</accession>
<evidence type="ECO:0000313" key="11">
    <source>
        <dbReference type="Proteomes" id="UP000077266"/>
    </source>
</evidence>
<keyword evidence="6" id="KW-0862">Zinc</keyword>
<sequence length="470" mass="52012">MAANSGFPSIRELAERTDHLPDDDQPGVHVADDGPTPIEEIESMCMVCGGNGMTRMLLTSIPYFREIIIMSFECNDCGARNNEVQSAGRIQDLGIHYKCEIIRQGDLNRQIVKSNSCTIVLPQWEFTIPPGRGQLTTVEGLLRDAVKDLSMDQPVRKHVDEAAYTKIQSIIDAFLAIVPEDPDNNVQDDVLLSSKFSLELDDPSGNSFVEFYGSMNDPQWHMSQYHRTAEQNESIGLAPDAHAESVPAPEPAAEAGPVHDEEILSFPGHCPGCGLEIDTMMKKVNIPYFKECFIMSTNCDACGYKDNEVKSGAAISDQGKRITLKVVDEEDLSRDILKSETCGLDIPEIDLKLEQGTLGGRFTTLEGIIDQIYEELSSKVYSSEDAVPESSPLRAFLLKLSELKGLKEPFTVILDDPLANSYLQNLYAPDPDPNMTVEMYDRTFEQNEELGLNDIKLEGYEKDADAEAAA</sequence>